<gene>
    <name evidence="2" type="ORF">NCGR_LOCUS29597</name>
</gene>
<reference evidence="2" key="1">
    <citation type="submission" date="2020-10" db="EMBL/GenBank/DDBJ databases">
        <authorList>
            <person name="Han B."/>
            <person name="Lu T."/>
            <person name="Zhao Q."/>
            <person name="Huang X."/>
            <person name="Zhao Y."/>
        </authorList>
    </citation>
    <scope>NUCLEOTIDE SEQUENCE</scope>
</reference>
<protein>
    <submittedName>
        <fullName evidence="2">Uncharacterized protein</fullName>
    </submittedName>
</protein>
<feature type="region of interest" description="Disordered" evidence="1">
    <location>
        <begin position="38"/>
        <end position="63"/>
    </location>
</feature>
<keyword evidence="3" id="KW-1185">Reference proteome</keyword>
<sequence>MGGRAKFDEIMNQTCQNHGFPVNHLARDHNTYKHEIIEAGKDKTKGGRPKKGKDSAVEDDEGGYPNIKGVMITFGAIGL</sequence>
<evidence type="ECO:0000313" key="3">
    <source>
        <dbReference type="Proteomes" id="UP000604825"/>
    </source>
</evidence>
<dbReference type="AlphaFoldDB" id="A0A811PHV9"/>
<dbReference type="EMBL" id="CAJGYO010000007">
    <property type="protein sequence ID" value="CAD6245143.1"/>
    <property type="molecule type" value="Genomic_DNA"/>
</dbReference>
<proteinExistence type="predicted"/>
<evidence type="ECO:0000313" key="2">
    <source>
        <dbReference type="EMBL" id="CAD6245143.1"/>
    </source>
</evidence>
<comment type="caution">
    <text evidence="2">The sequence shown here is derived from an EMBL/GenBank/DDBJ whole genome shotgun (WGS) entry which is preliminary data.</text>
</comment>
<name>A0A811PHV9_9POAL</name>
<organism evidence="2 3">
    <name type="scientific">Miscanthus lutarioriparius</name>
    <dbReference type="NCBI Taxonomy" id="422564"/>
    <lineage>
        <taxon>Eukaryota</taxon>
        <taxon>Viridiplantae</taxon>
        <taxon>Streptophyta</taxon>
        <taxon>Embryophyta</taxon>
        <taxon>Tracheophyta</taxon>
        <taxon>Spermatophyta</taxon>
        <taxon>Magnoliopsida</taxon>
        <taxon>Liliopsida</taxon>
        <taxon>Poales</taxon>
        <taxon>Poaceae</taxon>
        <taxon>PACMAD clade</taxon>
        <taxon>Panicoideae</taxon>
        <taxon>Andropogonodae</taxon>
        <taxon>Andropogoneae</taxon>
        <taxon>Saccharinae</taxon>
        <taxon>Miscanthus</taxon>
    </lineage>
</organism>
<dbReference type="Proteomes" id="UP000604825">
    <property type="component" value="Unassembled WGS sequence"/>
</dbReference>
<evidence type="ECO:0000256" key="1">
    <source>
        <dbReference type="SAM" id="MobiDB-lite"/>
    </source>
</evidence>
<accession>A0A811PHV9</accession>